<dbReference type="InterPro" id="IPR039524">
    <property type="entry name" value="PIGO/GPI13"/>
</dbReference>
<dbReference type="GO" id="GO:0051377">
    <property type="term" value="F:mannose-ethanolamine phosphotransferase activity"/>
    <property type="evidence" value="ECO:0007669"/>
    <property type="project" value="TreeGrafter"/>
</dbReference>
<name>A0A0L0HDJ7_SPIPD</name>
<evidence type="ECO:0000313" key="3">
    <source>
        <dbReference type="EMBL" id="KNC99202.1"/>
    </source>
</evidence>
<dbReference type="PANTHER" id="PTHR23071:SF1">
    <property type="entry name" value="GPI ETHANOLAMINE PHOSPHATE TRANSFERASE 3"/>
    <property type="match status" value="1"/>
</dbReference>
<dbReference type="STRING" id="645134.A0A0L0HDJ7"/>
<dbReference type="SUPFAM" id="SSF53649">
    <property type="entry name" value="Alkaline phosphatase-like"/>
    <property type="match status" value="1"/>
</dbReference>
<dbReference type="Pfam" id="PF01663">
    <property type="entry name" value="Phosphodiest"/>
    <property type="match status" value="1"/>
</dbReference>
<feature type="region of interest" description="Disordered" evidence="1">
    <location>
        <begin position="70"/>
        <end position="136"/>
    </location>
</feature>
<dbReference type="InterPro" id="IPR017850">
    <property type="entry name" value="Alkaline_phosphatase_core_sf"/>
</dbReference>
<evidence type="ECO:0008006" key="5">
    <source>
        <dbReference type="Google" id="ProtNLM"/>
    </source>
</evidence>
<protein>
    <recommendedName>
        <fullName evidence="5">Sulfatase N-terminal domain-containing protein</fullName>
    </recommendedName>
</protein>
<keyword evidence="4" id="KW-1185">Reference proteome</keyword>
<feature type="compositionally biased region" description="Polar residues" evidence="1">
    <location>
        <begin position="104"/>
        <end position="120"/>
    </location>
</feature>
<feature type="transmembrane region" description="Helical" evidence="2">
    <location>
        <begin position="1085"/>
        <end position="1104"/>
    </location>
</feature>
<dbReference type="PANTHER" id="PTHR23071">
    <property type="entry name" value="PHOSPHATIDYLINOSITOL GLYCAN"/>
    <property type="match status" value="1"/>
</dbReference>
<dbReference type="InterPro" id="IPR002591">
    <property type="entry name" value="Phosphodiest/P_Trfase"/>
</dbReference>
<keyword evidence="2" id="KW-1133">Transmembrane helix</keyword>
<feature type="region of interest" description="Disordered" evidence="1">
    <location>
        <begin position="251"/>
        <end position="275"/>
    </location>
</feature>
<feature type="region of interest" description="Disordered" evidence="1">
    <location>
        <begin position="1"/>
        <end position="50"/>
    </location>
</feature>
<organism evidence="3 4">
    <name type="scientific">Spizellomyces punctatus (strain DAOM BR117)</name>
    <dbReference type="NCBI Taxonomy" id="645134"/>
    <lineage>
        <taxon>Eukaryota</taxon>
        <taxon>Fungi</taxon>
        <taxon>Fungi incertae sedis</taxon>
        <taxon>Chytridiomycota</taxon>
        <taxon>Chytridiomycota incertae sedis</taxon>
        <taxon>Chytridiomycetes</taxon>
        <taxon>Spizellomycetales</taxon>
        <taxon>Spizellomycetaceae</taxon>
        <taxon>Spizellomyces</taxon>
    </lineage>
</organism>
<dbReference type="GO" id="GO:0006506">
    <property type="term" value="P:GPI anchor biosynthetic process"/>
    <property type="evidence" value="ECO:0007669"/>
    <property type="project" value="InterPro"/>
</dbReference>
<feature type="transmembrane region" description="Helical" evidence="2">
    <location>
        <begin position="487"/>
        <end position="506"/>
    </location>
</feature>
<dbReference type="RefSeq" id="XP_016607242.1">
    <property type="nucleotide sequence ID" value="XM_016753670.1"/>
</dbReference>
<feature type="transmembrane region" description="Helical" evidence="2">
    <location>
        <begin position="983"/>
        <end position="1002"/>
    </location>
</feature>
<feature type="transmembrane region" description="Helical" evidence="2">
    <location>
        <begin position="1043"/>
        <end position="1065"/>
    </location>
</feature>
<keyword evidence="2" id="KW-0472">Membrane</keyword>
<feature type="transmembrane region" description="Helical" evidence="2">
    <location>
        <begin position="512"/>
        <end position="531"/>
    </location>
</feature>
<dbReference type="EMBL" id="KQ257458">
    <property type="protein sequence ID" value="KNC99202.1"/>
    <property type="molecule type" value="Genomic_DNA"/>
</dbReference>
<dbReference type="eggNOG" id="KOG2126">
    <property type="taxonomic scope" value="Eukaryota"/>
</dbReference>
<feature type="transmembrane region" description="Helical" evidence="2">
    <location>
        <begin position="450"/>
        <end position="475"/>
    </location>
</feature>
<evidence type="ECO:0000256" key="2">
    <source>
        <dbReference type="SAM" id="Phobius"/>
    </source>
</evidence>
<dbReference type="OrthoDB" id="445007at2759"/>
<dbReference type="Gene3D" id="3.40.720.10">
    <property type="entry name" value="Alkaline Phosphatase, subunit A"/>
    <property type="match status" value="1"/>
</dbReference>
<accession>A0A0L0HDJ7</accession>
<dbReference type="VEuPathDB" id="FungiDB:SPPG_05457"/>
<feature type="transmembrane region" description="Helical" evidence="2">
    <location>
        <begin position="1243"/>
        <end position="1264"/>
    </location>
</feature>
<dbReference type="GO" id="GO:0005789">
    <property type="term" value="C:endoplasmic reticulum membrane"/>
    <property type="evidence" value="ECO:0007669"/>
    <property type="project" value="TreeGrafter"/>
</dbReference>
<evidence type="ECO:0000256" key="1">
    <source>
        <dbReference type="SAM" id="MobiDB-lite"/>
    </source>
</evidence>
<dbReference type="Proteomes" id="UP000053201">
    <property type="component" value="Unassembled WGS sequence"/>
</dbReference>
<feature type="transmembrane region" description="Helical" evidence="2">
    <location>
        <begin position="1201"/>
        <end position="1223"/>
    </location>
</feature>
<evidence type="ECO:0000313" key="4">
    <source>
        <dbReference type="Proteomes" id="UP000053201"/>
    </source>
</evidence>
<keyword evidence="2" id="KW-0812">Transmembrane</keyword>
<feature type="transmembrane region" description="Helical" evidence="2">
    <location>
        <begin position="417"/>
        <end position="438"/>
    </location>
</feature>
<feature type="transmembrane region" description="Helical" evidence="2">
    <location>
        <begin position="578"/>
        <end position="599"/>
    </location>
</feature>
<sequence>MASQRKRSSKDKIATRSLPVSFETEQQDRPSDFKSPILAQSPDEGDNHESYIVNPLYERPDIELSAMHEQGSHSGALQNIFVPRRETTSTPRSAGVRSPEARQRGNTVESPTMRSRTAISDDQDQLFNDGDNHSADSKRVSLTARALSDSSLGFTSAYTVAQMPGSLQPVKGGKLNTSIAFDGSAPNIRALDSDQGKELQSLRSARASNSTIGSTTGLMTGHGRVGSIMKMAGVKEVINENENQNIKYSRVVTMDSSGETPNQRRDDTASPKRKQRILVRTGKRFLIGHIRKSLESDSFNITSSTGMNSAQPLNKIKCTISGHGSPLHLAPSSFVVIPTQHWSSRDPLRVGEPIIARIVNEEYALATVLGGYKEKILVQFVSGGCNLVAPSDIIRNLVLDAEKLPIIKLQHREARKIATIAAFLSAVEIALAVLLLFVKLPSDYTMKDDGWLNTIQTAVAVLTALICVKCLYLSYSVTVDFSETTKWFITYKMIVLCFFDVLSLSAASIPRALLTGGGMLLRIGQLTWLHMHPKMVSHYRRMRREIQNSFQELRHRHLEMTNSRGDTLYRKNMVSWKFFGTLSITFTIFLGVVLGLELWRLITNQNPMLNLEQLGVLRQTVAGEQERQGVSKLGNPTGLKAFLVILDGMRADHLQSNKDFKDLLQDPSIKNDLMVAPMMVQLPSMSVPNWLTFITGSPPWMTGVIGNAAVQLSSFDSIFSLAFTSNRTTGLTGSSWFGDLVESYLDLTSMGTNDAGFGYQQGVANSQFADTQRENAVEQIVSRRQQYEFYLAHFSDIDERGHLSGVTREYNELDTYNKAVSDKAQILRNVFTNIGNDTVVIVVADHGHVDSGGHGGTNPVLMNTFMLTYMKSSNLGRRALDPFNPFNSVDVAPTICALLGLPMPANNIGRIRHEISTQIITSLNQDEALYQWEAQQRGLRQVFDSMLGTSFYTQALGNGTLDTSKDFSEAVSNAYRKNVVPNVLLLTLYAILMFIALCAFVTRTTGVDSPARLLIKALYQTKFGKGRRAATDVKRTNSQDGRAFKIAVLLVAAYHCITFVVYIVGWRMKGKYDWDSTTIHHPNQMVIMALLTFIPGAILEYIIARTITYRCQFPHDSLPHTYKAAPPEEPDLEQAAAIASGTTGDIHGSIFSLRSAIYLRFNWAWVRALPQQMFESISRVAYFQLAPRIPRQGNAELVTKIHIYSFLLEVLFLLSCFVLTGWYGGIIKFVRGVAYIDVMEWQLRFRSLCLMFMGLPSLIGKVILCCSALRKLTWFGVCDLAEDEEEMEVEKL</sequence>
<gene>
    <name evidence="3" type="ORF">SPPG_05457</name>
</gene>
<reference evidence="3 4" key="1">
    <citation type="submission" date="2009-08" db="EMBL/GenBank/DDBJ databases">
        <title>The Genome Sequence of Spizellomyces punctatus strain DAOM BR117.</title>
        <authorList>
            <consortium name="The Broad Institute Genome Sequencing Platform"/>
            <person name="Russ C."/>
            <person name="Cuomo C."/>
            <person name="Shea T."/>
            <person name="Young S.K."/>
            <person name="Zeng Q."/>
            <person name="Koehrsen M."/>
            <person name="Haas B."/>
            <person name="Borodovsky M."/>
            <person name="Guigo R."/>
            <person name="Alvarado L."/>
            <person name="Berlin A."/>
            <person name="Bochicchio J."/>
            <person name="Borenstein D."/>
            <person name="Chapman S."/>
            <person name="Chen Z."/>
            <person name="Engels R."/>
            <person name="Freedman E."/>
            <person name="Gellesch M."/>
            <person name="Goldberg J."/>
            <person name="Griggs A."/>
            <person name="Gujja S."/>
            <person name="Heiman D."/>
            <person name="Hepburn T."/>
            <person name="Howarth C."/>
            <person name="Jen D."/>
            <person name="Larson L."/>
            <person name="Lewis B."/>
            <person name="Mehta T."/>
            <person name="Park D."/>
            <person name="Pearson M."/>
            <person name="Roberts A."/>
            <person name="Saif S."/>
            <person name="Shenoy N."/>
            <person name="Sisk P."/>
            <person name="Stolte C."/>
            <person name="Sykes S."/>
            <person name="Thomson T."/>
            <person name="Walk T."/>
            <person name="White J."/>
            <person name="Yandava C."/>
            <person name="Burger G."/>
            <person name="Gray M.W."/>
            <person name="Holland P.W.H."/>
            <person name="King N."/>
            <person name="Lang F.B.F."/>
            <person name="Roger A.J."/>
            <person name="Ruiz-Trillo I."/>
            <person name="Lander E."/>
            <person name="Nusbaum C."/>
        </authorList>
    </citation>
    <scope>NUCLEOTIDE SEQUENCE [LARGE SCALE GENOMIC DNA]</scope>
    <source>
        <strain evidence="3 4">DAOM BR117</strain>
    </source>
</reference>
<proteinExistence type="predicted"/>
<dbReference type="GeneID" id="27688829"/>
<dbReference type="InParanoid" id="A0A0L0HDJ7"/>